<gene>
    <name evidence="4" type="ORF">BKA12_001808</name>
</gene>
<dbReference type="EMBL" id="JACHBL010000001">
    <property type="protein sequence ID" value="MBB5598728.1"/>
    <property type="molecule type" value="Genomic_DNA"/>
</dbReference>
<feature type="compositionally biased region" description="Low complexity" evidence="1">
    <location>
        <begin position="51"/>
        <end position="75"/>
    </location>
</feature>
<dbReference type="RefSeq" id="WP_183642856.1">
    <property type="nucleotide sequence ID" value="NZ_JACHBL010000001.1"/>
</dbReference>
<dbReference type="AlphaFoldDB" id="A0A7W9DBI3"/>
<keyword evidence="2" id="KW-0732">Signal</keyword>
<keyword evidence="4" id="KW-0269">Exonuclease</keyword>
<feature type="domain" description="Endonuclease/exonuclease/phosphatase" evidence="3">
    <location>
        <begin position="106"/>
        <end position="460"/>
    </location>
</feature>
<accession>A0A7W9DBI3</accession>
<organism evidence="4 5">
    <name type="scientific">Neomicrococcus lactis</name>
    <dbReference type="NCBI Taxonomy" id="732241"/>
    <lineage>
        <taxon>Bacteria</taxon>
        <taxon>Bacillati</taxon>
        <taxon>Actinomycetota</taxon>
        <taxon>Actinomycetes</taxon>
        <taxon>Micrococcales</taxon>
        <taxon>Micrococcaceae</taxon>
        <taxon>Neomicrococcus</taxon>
    </lineage>
</organism>
<dbReference type="SUPFAM" id="SSF56219">
    <property type="entry name" value="DNase I-like"/>
    <property type="match status" value="1"/>
</dbReference>
<dbReference type="Gene3D" id="3.60.10.10">
    <property type="entry name" value="Endonuclease/exonuclease/phosphatase"/>
    <property type="match status" value="1"/>
</dbReference>
<sequence>MLSWSASIAVAASLAVNVWASPVMPHSPDFSDAPTAPLQTQSAPADPSVLPSQTATSDPSAPSSPSDSSGQTLPSDRNVPSDLVAPSEQVAPSEESSVLVDSLRFATFNVSMFRNSEGALATELKNGSSVQGKAVAEIIQRTQPDVVLLNEFDYDATGESARVFANEYLGVSQGNQPAASYPFIYTAASNTGVQSGADLNGDGEVGGPQDAYGFGSFPGQYGMVLYSKYPIDTTNVRTFQKLKWSAMPDNLMPVEFYGALAAKTLRLPSKSLWDVPLLVNGKTVHVIASHPTPPAFDGPEERNVRRNHDEIRLIKDYVTGGKAASYITDDKGVAGGLKQDASFVILGDLNAQPQSSAAIDALREDARVQDPSPASAGAIKAGGDVALMGDFLNPMNSSAVVQLALAATSTAQFSQGPMRVDYVLPSQDAEVTDAGVFWPAPSEAASSALQTSSGKNVSDHHLVWVDIALPFGT</sequence>
<evidence type="ECO:0000256" key="1">
    <source>
        <dbReference type="SAM" id="MobiDB-lite"/>
    </source>
</evidence>
<evidence type="ECO:0000259" key="3">
    <source>
        <dbReference type="Pfam" id="PF03372"/>
    </source>
</evidence>
<dbReference type="GO" id="GO:0004527">
    <property type="term" value="F:exonuclease activity"/>
    <property type="evidence" value="ECO:0007669"/>
    <property type="project" value="UniProtKB-KW"/>
</dbReference>
<dbReference type="InterPro" id="IPR005135">
    <property type="entry name" value="Endo/exonuclease/phosphatase"/>
</dbReference>
<proteinExistence type="predicted"/>
<dbReference type="Pfam" id="PF03372">
    <property type="entry name" value="Exo_endo_phos"/>
    <property type="match status" value="1"/>
</dbReference>
<keyword evidence="4" id="KW-0540">Nuclease</keyword>
<dbReference type="InterPro" id="IPR036691">
    <property type="entry name" value="Endo/exonu/phosph_ase_sf"/>
</dbReference>
<keyword evidence="4" id="KW-0255">Endonuclease</keyword>
<protein>
    <submittedName>
        <fullName evidence="4">Endonuclease/exonuclease/phosphatase family metal-dependent hydrolase</fullName>
    </submittedName>
</protein>
<keyword evidence="4" id="KW-0378">Hydrolase</keyword>
<dbReference type="GO" id="GO:0004519">
    <property type="term" value="F:endonuclease activity"/>
    <property type="evidence" value="ECO:0007669"/>
    <property type="project" value="UniProtKB-KW"/>
</dbReference>
<evidence type="ECO:0000313" key="4">
    <source>
        <dbReference type="EMBL" id="MBB5598728.1"/>
    </source>
</evidence>
<feature type="signal peptide" evidence="2">
    <location>
        <begin position="1"/>
        <end position="20"/>
    </location>
</feature>
<dbReference type="Proteomes" id="UP000523863">
    <property type="component" value="Unassembled WGS sequence"/>
</dbReference>
<evidence type="ECO:0000313" key="5">
    <source>
        <dbReference type="Proteomes" id="UP000523863"/>
    </source>
</evidence>
<feature type="chain" id="PRO_5031467067" evidence="2">
    <location>
        <begin position="21"/>
        <end position="473"/>
    </location>
</feature>
<reference evidence="4 5" key="1">
    <citation type="submission" date="2020-08" db="EMBL/GenBank/DDBJ databases">
        <title>Sequencing the genomes of 1000 actinobacteria strains.</title>
        <authorList>
            <person name="Klenk H.-P."/>
        </authorList>
    </citation>
    <scope>NUCLEOTIDE SEQUENCE [LARGE SCALE GENOMIC DNA]</scope>
    <source>
        <strain evidence="4 5">DSM 23694</strain>
    </source>
</reference>
<keyword evidence="5" id="KW-1185">Reference proteome</keyword>
<name>A0A7W9DBI3_9MICC</name>
<evidence type="ECO:0000256" key="2">
    <source>
        <dbReference type="SAM" id="SignalP"/>
    </source>
</evidence>
<comment type="caution">
    <text evidence="4">The sequence shown here is derived from an EMBL/GenBank/DDBJ whole genome shotgun (WGS) entry which is preliminary data.</text>
</comment>
<feature type="region of interest" description="Disordered" evidence="1">
    <location>
        <begin position="25"/>
        <end position="92"/>
    </location>
</feature>